<keyword evidence="7" id="KW-1185">Reference proteome</keyword>
<protein>
    <recommendedName>
        <fullName evidence="5">Low molecular weight antigen MTB12-like C-terminal domain-containing protein</fullName>
    </recommendedName>
</protein>
<dbReference type="EMBL" id="BAAAPE010000009">
    <property type="protein sequence ID" value="GAA2080869.1"/>
    <property type="molecule type" value="Genomic_DNA"/>
</dbReference>
<sequence>MGRGGSAAVLAAVLVLGAGTAGCGDDSEDRAAEPKPPPASSSASEGETGGGGDDEGTGAEAPEDPAKAEKQVKENWEKFFDPKVSNEEKADYLENGEQMKLLLEAFNNDERGKQVQAEVTEVTFTSASDADVDYTLLLKKATALPNAKGAAVQQDDTWKVSVKTLCALVKMSGTDVPKAPGC</sequence>
<dbReference type="InterPro" id="IPR058644">
    <property type="entry name" value="Mtb12-like_C"/>
</dbReference>
<feature type="signal peptide" evidence="4">
    <location>
        <begin position="1"/>
        <end position="23"/>
    </location>
</feature>
<evidence type="ECO:0000256" key="2">
    <source>
        <dbReference type="ARBA" id="ARBA00093774"/>
    </source>
</evidence>
<name>A0ABN2W5B5_9ACTN</name>
<gene>
    <name evidence="6" type="ORF">GCM10009801_39420</name>
</gene>
<evidence type="ECO:0000256" key="3">
    <source>
        <dbReference type="SAM" id="MobiDB-lite"/>
    </source>
</evidence>
<dbReference type="RefSeq" id="WP_344529887.1">
    <property type="nucleotide sequence ID" value="NZ_BAAAPE010000009.1"/>
</dbReference>
<feature type="chain" id="PRO_5047434079" description="Low molecular weight antigen MTB12-like C-terminal domain-containing protein" evidence="4">
    <location>
        <begin position="24"/>
        <end position="182"/>
    </location>
</feature>
<feature type="compositionally biased region" description="Basic and acidic residues" evidence="3">
    <location>
        <begin position="64"/>
        <end position="90"/>
    </location>
</feature>
<evidence type="ECO:0000313" key="6">
    <source>
        <dbReference type="EMBL" id="GAA2080869.1"/>
    </source>
</evidence>
<organism evidence="6 7">
    <name type="scientific">Streptomyces albiaxialis</name>
    <dbReference type="NCBI Taxonomy" id="329523"/>
    <lineage>
        <taxon>Bacteria</taxon>
        <taxon>Bacillati</taxon>
        <taxon>Actinomycetota</taxon>
        <taxon>Actinomycetes</taxon>
        <taxon>Kitasatosporales</taxon>
        <taxon>Streptomycetaceae</taxon>
        <taxon>Streptomyces</taxon>
    </lineage>
</organism>
<dbReference type="PROSITE" id="PS51257">
    <property type="entry name" value="PROKAR_LIPOPROTEIN"/>
    <property type="match status" value="1"/>
</dbReference>
<evidence type="ECO:0000256" key="4">
    <source>
        <dbReference type="SAM" id="SignalP"/>
    </source>
</evidence>
<evidence type="ECO:0000256" key="1">
    <source>
        <dbReference type="ARBA" id="ARBA00022729"/>
    </source>
</evidence>
<proteinExistence type="inferred from homology"/>
<reference evidence="6 7" key="1">
    <citation type="journal article" date="2019" name="Int. J. Syst. Evol. Microbiol.">
        <title>The Global Catalogue of Microorganisms (GCM) 10K type strain sequencing project: providing services to taxonomists for standard genome sequencing and annotation.</title>
        <authorList>
            <consortium name="The Broad Institute Genomics Platform"/>
            <consortium name="The Broad Institute Genome Sequencing Center for Infectious Disease"/>
            <person name="Wu L."/>
            <person name="Ma J."/>
        </authorList>
    </citation>
    <scope>NUCLEOTIDE SEQUENCE [LARGE SCALE GENOMIC DNA]</scope>
    <source>
        <strain evidence="6 7">JCM 15478</strain>
    </source>
</reference>
<feature type="region of interest" description="Disordered" evidence="3">
    <location>
        <begin position="19"/>
        <end position="90"/>
    </location>
</feature>
<comment type="similarity">
    <text evidence="2">Belongs to the MTB12 family.</text>
</comment>
<keyword evidence="1 4" id="KW-0732">Signal</keyword>
<accession>A0ABN2W5B5</accession>
<comment type="caution">
    <text evidence="6">The sequence shown here is derived from an EMBL/GenBank/DDBJ whole genome shotgun (WGS) entry which is preliminary data.</text>
</comment>
<dbReference type="Pfam" id="PF26580">
    <property type="entry name" value="Mtb12_C"/>
    <property type="match status" value="1"/>
</dbReference>
<feature type="domain" description="Low molecular weight antigen MTB12-like C-terminal" evidence="5">
    <location>
        <begin position="65"/>
        <end position="173"/>
    </location>
</feature>
<evidence type="ECO:0000313" key="7">
    <source>
        <dbReference type="Proteomes" id="UP001500016"/>
    </source>
</evidence>
<evidence type="ECO:0000259" key="5">
    <source>
        <dbReference type="Pfam" id="PF26580"/>
    </source>
</evidence>
<feature type="compositionally biased region" description="Acidic residues" evidence="3">
    <location>
        <begin position="52"/>
        <end position="63"/>
    </location>
</feature>
<dbReference type="Proteomes" id="UP001500016">
    <property type="component" value="Unassembled WGS sequence"/>
</dbReference>